<feature type="non-terminal residue" evidence="10">
    <location>
        <position position="1"/>
    </location>
</feature>
<dbReference type="InterPro" id="IPR022340">
    <property type="entry name" value="GPCR_GCR1_put"/>
</dbReference>
<name>A0A813IY53_POLGL</name>
<dbReference type="GO" id="GO:0005886">
    <property type="term" value="C:plasma membrane"/>
    <property type="evidence" value="ECO:0007669"/>
    <property type="project" value="TreeGrafter"/>
</dbReference>
<accession>A0A813IY53</accession>
<protein>
    <recommendedName>
        <fullName evidence="9">G-protein coupled receptors family 2 profile 2 domain-containing protein</fullName>
    </recommendedName>
</protein>
<evidence type="ECO:0000256" key="6">
    <source>
        <dbReference type="ARBA" id="ARBA00023170"/>
    </source>
</evidence>
<evidence type="ECO:0000256" key="8">
    <source>
        <dbReference type="SAM" id="Phobius"/>
    </source>
</evidence>
<evidence type="ECO:0000313" key="10">
    <source>
        <dbReference type="EMBL" id="CAE8659153.1"/>
    </source>
</evidence>
<keyword evidence="5 8" id="KW-0472">Membrane</keyword>
<evidence type="ECO:0000256" key="5">
    <source>
        <dbReference type="ARBA" id="ARBA00023136"/>
    </source>
</evidence>
<keyword evidence="7" id="KW-0807">Transducer</keyword>
<dbReference type="EMBL" id="CAJNNW010016426">
    <property type="protein sequence ID" value="CAE8659153.1"/>
    <property type="molecule type" value="Genomic_DNA"/>
</dbReference>
<feature type="transmembrane region" description="Helical" evidence="8">
    <location>
        <begin position="112"/>
        <end position="132"/>
    </location>
</feature>
<feature type="transmembrane region" description="Helical" evidence="8">
    <location>
        <begin position="6"/>
        <end position="28"/>
    </location>
</feature>
<dbReference type="Gene3D" id="1.20.1070.10">
    <property type="entry name" value="Rhodopsin 7-helix transmembrane proteins"/>
    <property type="match status" value="1"/>
</dbReference>
<evidence type="ECO:0000256" key="1">
    <source>
        <dbReference type="ARBA" id="ARBA00004141"/>
    </source>
</evidence>
<dbReference type="GO" id="GO:0004930">
    <property type="term" value="F:G protein-coupled receptor activity"/>
    <property type="evidence" value="ECO:0007669"/>
    <property type="project" value="UniProtKB-KW"/>
</dbReference>
<evidence type="ECO:0000256" key="3">
    <source>
        <dbReference type="ARBA" id="ARBA00022989"/>
    </source>
</evidence>
<dbReference type="AlphaFoldDB" id="A0A813IY53"/>
<dbReference type="Proteomes" id="UP000626109">
    <property type="component" value="Unassembled WGS sequence"/>
</dbReference>
<feature type="transmembrane region" description="Helical" evidence="8">
    <location>
        <begin position="68"/>
        <end position="91"/>
    </location>
</feature>
<evidence type="ECO:0000256" key="7">
    <source>
        <dbReference type="ARBA" id="ARBA00023224"/>
    </source>
</evidence>
<sequence length="138" mass="15047">PVFHALNTISSVLSIAGSLLVIVTFLLFPQLRRYFARLVLYLAISDLWLCTSFLIGESPAPHYTKCSVQSLLGIFFGLASILWTVAIADSVRRVVLACDLSVESRHEGRLHMIAWGLPFLAIAAVLASRTIGPAGMMC</sequence>
<feature type="transmembrane region" description="Helical" evidence="8">
    <location>
        <begin position="35"/>
        <end position="56"/>
    </location>
</feature>
<dbReference type="InterPro" id="IPR022343">
    <property type="entry name" value="GCR1-cAMP_receptor"/>
</dbReference>
<reference evidence="10" key="1">
    <citation type="submission" date="2021-02" db="EMBL/GenBank/DDBJ databases">
        <authorList>
            <person name="Dougan E. K."/>
            <person name="Rhodes N."/>
            <person name="Thang M."/>
            <person name="Chan C."/>
        </authorList>
    </citation>
    <scope>NUCLEOTIDE SEQUENCE</scope>
</reference>
<organism evidence="10 11">
    <name type="scientific">Polarella glacialis</name>
    <name type="common">Dinoflagellate</name>
    <dbReference type="NCBI Taxonomy" id="89957"/>
    <lineage>
        <taxon>Eukaryota</taxon>
        <taxon>Sar</taxon>
        <taxon>Alveolata</taxon>
        <taxon>Dinophyceae</taxon>
        <taxon>Suessiales</taxon>
        <taxon>Suessiaceae</taxon>
        <taxon>Polarella</taxon>
    </lineage>
</organism>
<dbReference type="GO" id="GO:0007189">
    <property type="term" value="P:adenylate cyclase-activating G protein-coupled receptor signaling pathway"/>
    <property type="evidence" value="ECO:0007669"/>
    <property type="project" value="TreeGrafter"/>
</dbReference>
<dbReference type="InterPro" id="IPR017981">
    <property type="entry name" value="GPCR_2-like_7TM"/>
</dbReference>
<dbReference type="Pfam" id="PF05462">
    <property type="entry name" value="Dicty_CAR"/>
    <property type="match status" value="1"/>
</dbReference>
<evidence type="ECO:0000259" key="9">
    <source>
        <dbReference type="PROSITE" id="PS50261"/>
    </source>
</evidence>
<dbReference type="GO" id="GO:0007166">
    <property type="term" value="P:cell surface receptor signaling pathway"/>
    <property type="evidence" value="ECO:0007669"/>
    <property type="project" value="InterPro"/>
</dbReference>
<dbReference type="PROSITE" id="PS50261">
    <property type="entry name" value="G_PROTEIN_RECEP_F2_4"/>
    <property type="match status" value="1"/>
</dbReference>
<evidence type="ECO:0000313" key="11">
    <source>
        <dbReference type="Proteomes" id="UP000626109"/>
    </source>
</evidence>
<keyword evidence="6" id="KW-0675">Receptor</keyword>
<evidence type="ECO:0000256" key="2">
    <source>
        <dbReference type="ARBA" id="ARBA00022692"/>
    </source>
</evidence>
<dbReference type="PRINTS" id="PR02000">
    <property type="entry name" value="GCR1PLANT"/>
</dbReference>
<gene>
    <name evidence="10" type="ORF">PGLA2088_LOCUS13672</name>
</gene>
<evidence type="ECO:0000256" key="4">
    <source>
        <dbReference type="ARBA" id="ARBA00023040"/>
    </source>
</evidence>
<keyword evidence="4" id="KW-0297">G-protein coupled receptor</keyword>
<dbReference type="SUPFAM" id="SSF81321">
    <property type="entry name" value="Family A G protein-coupled receptor-like"/>
    <property type="match status" value="1"/>
</dbReference>
<feature type="domain" description="G-protein coupled receptors family 2 profile 2" evidence="9">
    <location>
        <begin position="3"/>
        <end position="138"/>
    </location>
</feature>
<dbReference type="PANTHER" id="PTHR23112:SF0">
    <property type="entry name" value="TRANSMEMBRANE PROTEIN 116"/>
    <property type="match status" value="1"/>
</dbReference>
<comment type="caution">
    <text evidence="10">The sequence shown here is derived from an EMBL/GenBank/DDBJ whole genome shotgun (WGS) entry which is preliminary data.</text>
</comment>
<keyword evidence="3 8" id="KW-1133">Transmembrane helix</keyword>
<feature type="non-terminal residue" evidence="10">
    <location>
        <position position="138"/>
    </location>
</feature>
<proteinExistence type="predicted"/>
<comment type="subcellular location">
    <subcellularLocation>
        <location evidence="1">Membrane</location>
        <topology evidence="1">Multi-pass membrane protein</topology>
    </subcellularLocation>
</comment>
<dbReference type="PANTHER" id="PTHR23112">
    <property type="entry name" value="G PROTEIN-COUPLED RECEPTOR 157-RELATED"/>
    <property type="match status" value="1"/>
</dbReference>
<keyword evidence="2 8" id="KW-0812">Transmembrane</keyword>
<dbReference type="PRINTS" id="PR02001">
    <property type="entry name" value="GCR1CAMPR"/>
</dbReference>